<keyword evidence="3" id="KW-1185">Reference proteome</keyword>
<evidence type="ECO:0000256" key="1">
    <source>
        <dbReference type="SAM" id="MobiDB-lite"/>
    </source>
</evidence>
<name>A0AAV4D2Y0_9GAST</name>
<evidence type="ECO:0000313" key="2">
    <source>
        <dbReference type="EMBL" id="GFO38544.1"/>
    </source>
</evidence>
<reference evidence="2 3" key="1">
    <citation type="journal article" date="2021" name="Elife">
        <title>Chloroplast acquisition without the gene transfer in kleptoplastic sea slugs, Plakobranchus ocellatus.</title>
        <authorList>
            <person name="Maeda T."/>
            <person name="Takahashi S."/>
            <person name="Yoshida T."/>
            <person name="Shimamura S."/>
            <person name="Takaki Y."/>
            <person name="Nagai Y."/>
            <person name="Toyoda A."/>
            <person name="Suzuki Y."/>
            <person name="Arimoto A."/>
            <person name="Ishii H."/>
            <person name="Satoh N."/>
            <person name="Nishiyama T."/>
            <person name="Hasebe M."/>
            <person name="Maruyama T."/>
            <person name="Minagawa J."/>
            <person name="Obokata J."/>
            <person name="Shigenobu S."/>
        </authorList>
    </citation>
    <scope>NUCLEOTIDE SEQUENCE [LARGE SCALE GENOMIC DNA]</scope>
</reference>
<gene>
    <name evidence="2" type="ORF">PoB_006504900</name>
</gene>
<proteinExistence type="predicted"/>
<feature type="region of interest" description="Disordered" evidence="1">
    <location>
        <begin position="1"/>
        <end position="20"/>
    </location>
</feature>
<organism evidence="2 3">
    <name type="scientific">Plakobranchus ocellatus</name>
    <dbReference type="NCBI Taxonomy" id="259542"/>
    <lineage>
        <taxon>Eukaryota</taxon>
        <taxon>Metazoa</taxon>
        <taxon>Spiralia</taxon>
        <taxon>Lophotrochozoa</taxon>
        <taxon>Mollusca</taxon>
        <taxon>Gastropoda</taxon>
        <taxon>Heterobranchia</taxon>
        <taxon>Euthyneura</taxon>
        <taxon>Panpulmonata</taxon>
        <taxon>Sacoglossa</taxon>
        <taxon>Placobranchoidea</taxon>
        <taxon>Plakobranchidae</taxon>
        <taxon>Plakobranchus</taxon>
    </lineage>
</organism>
<dbReference type="EMBL" id="BLXT01007322">
    <property type="protein sequence ID" value="GFO38544.1"/>
    <property type="molecule type" value="Genomic_DNA"/>
</dbReference>
<feature type="compositionally biased region" description="Basic and acidic residues" evidence="1">
    <location>
        <begin position="1"/>
        <end position="13"/>
    </location>
</feature>
<dbReference type="AlphaFoldDB" id="A0AAV4D2Y0"/>
<accession>A0AAV4D2Y0</accession>
<protein>
    <submittedName>
        <fullName evidence="2">Uncharacterized protein</fullName>
    </submittedName>
</protein>
<dbReference type="Proteomes" id="UP000735302">
    <property type="component" value="Unassembled WGS sequence"/>
</dbReference>
<evidence type="ECO:0000313" key="3">
    <source>
        <dbReference type="Proteomes" id="UP000735302"/>
    </source>
</evidence>
<sequence length="82" mass="8937">MAGEEEGKGKGEGGEESNVSLARLELGHRINSTVVTMENSCLNRRGFSTTNKYVDSQFQPLKNKGLTNILTELELGESPPQI</sequence>
<comment type="caution">
    <text evidence="2">The sequence shown here is derived from an EMBL/GenBank/DDBJ whole genome shotgun (WGS) entry which is preliminary data.</text>
</comment>